<keyword evidence="9" id="KW-0406">Ion transport</keyword>
<keyword evidence="5 14" id="KW-0812">Transmembrane</keyword>
<evidence type="ECO:0000256" key="9">
    <source>
        <dbReference type="ARBA" id="ARBA00023065"/>
    </source>
</evidence>
<dbReference type="GO" id="GO:0015293">
    <property type="term" value="F:symporter activity"/>
    <property type="evidence" value="ECO:0007669"/>
    <property type="project" value="UniProtKB-KW"/>
</dbReference>
<dbReference type="GO" id="GO:0005886">
    <property type="term" value="C:plasma membrane"/>
    <property type="evidence" value="ECO:0007669"/>
    <property type="project" value="UniProtKB-SubCell"/>
</dbReference>
<dbReference type="PANTHER" id="PTHR48086">
    <property type="entry name" value="SODIUM/PROLINE SYMPORTER-RELATED"/>
    <property type="match status" value="1"/>
</dbReference>
<dbReference type="Proteomes" id="UP000676885">
    <property type="component" value="Chromosome"/>
</dbReference>
<feature type="transmembrane region" description="Helical" evidence="14">
    <location>
        <begin position="261"/>
        <end position="287"/>
    </location>
</feature>
<feature type="transmembrane region" description="Helical" evidence="14">
    <location>
        <begin position="219"/>
        <end position="240"/>
    </location>
</feature>
<feature type="transmembrane region" description="Helical" evidence="14">
    <location>
        <begin position="44"/>
        <end position="68"/>
    </location>
</feature>
<feature type="transmembrane region" description="Helical" evidence="14">
    <location>
        <begin position="180"/>
        <end position="199"/>
    </location>
</feature>
<keyword evidence="7 14" id="KW-1133">Transmembrane helix</keyword>
<keyword evidence="16" id="KW-1185">Reference proteome</keyword>
<evidence type="ECO:0000313" key="16">
    <source>
        <dbReference type="Proteomes" id="UP000676885"/>
    </source>
</evidence>
<evidence type="ECO:0000256" key="2">
    <source>
        <dbReference type="ARBA" id="ARBA00006434"/>
    </source>
</evidence>
<feature type="transmembrane region" description="Helical" evidence="14">
    <location>
        <begin position="143"/>
        <end position="168"/>
    </location>
</feature>
<organism evidence="15 16">
    <name type="scientific">Arthrobacter jiangjiafuii</name>
    <dbReference type="NCBI Taxonomy" id="2817475"/>
    <lineage>
        <taxon>Bacteria</taxon>
        <taxon>Bacillati</taxon>
        <taxon>Actinomycetota</taxon>
        <taxon>Actinomycetes</taxon>
        <taxon>Micrococcales</taxon>
        <taxon>Micrococcaceae</taxon>
        <taxon>Arthrobacter</taxon>
    </lineage>
</organism>
<evidence type="ECO:0000256" key="6">
    <source>
        <dbReference type="ARBA" id="ARBA00022847"/>
    </source>
</evidence>
<feature type="transmembrane region" description="Helical" evidence="14">
    <location>
        <begin position="354"/>
        <end position="372"/>
    </location>
</feature>
<protein>
    <submittedName>
        <fullName evidence="15">Sodium:solute symporter family protein</fullName>
    </submittedName>
</protein>
<proteinExistence type="inferred from homology"/>
<dbReference type="Pfam" id="PF00474">
    <property type="entry name" value="SSF"/>
    <property type="match status" value="1"/>
</dbReference>
<evidence type="ECO:0000256" key="3">
    <source>
        <dbReference type="ARBA" id="ARBA00022448"/>
    </source>
</evidence>
<feature type="transmembrane region" description="Helical" evidence="14">
    <location>
        <begin position="410"/>
        <end position="429"/>
    </location>
</feature>
<evidence type="ECO:0000256" key="13">
    <source>
        <dbReference type="RuleBase" id="RU362091"/>
    </source>
</evidence>
<evidence type="ECO:0000256" key="14">
    <source>
        <dbReference type="SAM" id="Phobius"/>
    </source>
</evidence>
<comment type="catalytic activity">
    <reaction evidence="12">
        <text>L-proline(in) + Na(+)(in) = L-proline(out) + Na(+)(out)</text>
        <dbReference type="Rhea" id="RHEA:28967"/>
        <dbReference type="ChEBI" id="CHEBI:29101"/>
        <dbReference type="ChEBI" id="CHEBI:60039"/>
    </reaction>
</comment>
<feature type="transmembrane region" description="Helical" evidence="14">
    <location>
        <begin position="74"/>
        <end position="94"/>
    </location>
</feature>
<reference evidence="15 16" key="1">
    <citation type="submission" date="2021-05" db="EMBL/GenBank/DDBJ databases">
        <title>Novel species in genus Arthrobacter.</title>
        <authorList>
            <person name="Zhang G."/>
        </authorList>
    </citation>
    <scope>NUCLEOTIDE SEQUENCE [LARGE SCALE GENOMIC DNA]</scope>
    <source>
        <strain evidence="16">zg-ZUI227</strain>
    </source>
</reference>
<dbReference type="AlphaFoldDB" id="A0A975M842"/>
<dbReference type="InterPro" id="IPR018212">
    <property type="entry name" value="Na/solute_symporter_CS"/>
</dbReference>
<evidence type="ECO:0000256" key="5">
    <source>
        <dbReference type="ARBA" id="ARBA00022692"/>
    </source>
</evidence>
<keyword evidence="11" id="KW-0739">Sodium transport</keyword>
<comment type="subcellular location">
    <subcellularLocation>
        <location evidence="1">Cell membrane</location>
        <topology evidence="1">Multi-pass membrane protein</topology>
    </subcellularLocation>
</comment>
<dbReference type="GO" id="GO:0006814">
    <property type="term" value="P:sodium ion transport"/>
    <property type="evidence" value="ECO:0007669"/>
    <property type="project" value="UniProtKB-KW"/>
</dbReference>
<evidence type="ECO:0000256" key="1">
    <source>
        <dbReference type="ARBA" id="ARBA00004651"/>
    </source>
</evidence>
<keyword evidence="6" id="KW-0769">Symport</keyword>
<dbReference type="Gene3D" id="1.20.1730.10">
    <property type="entry name" value="Sodium/glucose cotransporter"/>
    <property type="match status" value="1"/>
</dbReference>
<evidence type="ECO:0000256" key="7">
    <source>
        <dbReference type="ARBA" id="ARBA00022989"/>
    </source>
</evidence>
<evidence type="ECO:0000256" key="10">
    <source>
        <dbReference type="ARBA" id="ARBA00023136"/>
    </source>
</evidence>
<dbReference type="EMBL" id="CP076022">
    <property type="protein sequence ID" value="QWC11723.1"/>
    <property type="molecule type" value="Genomic_DNA"/>
</dbReference>
<dbReference type="GO" id="GO:0046942">
    <property type="term" value="P:carboxylic acid transport"/>
    <property type="evidence" value="ECO:0007669"/>
    <property type="project" value="UniProtKB-ARBA"/>
</dbReference>
<dbReference type="CDD" id="cd10322">
    <property type="entry name" value="SLC5sbd"/>
    <property type="match status" value="1"/>
</dbReference>
<keyword evidence="4" id="KW-1003">Cell membrane</keyword>
<evidence type="ECO:0000256" key="11">
    <source>
        <dbReference type="ARBA" id="ARBA00023201"/>
    </source>
</evidence>
<evidence type="ECO:0000313" key="15">
    <source>
        <dbReference type="EMBL" id="QWC11723.1"/>
    </source>
</evidence>
<evidence type="ECO:0000256" key="8">
    <source>
        <dbReference type="ARBA" id="ARBA00023053"/>
    </source>
</evidence>
<keyword evidence="10 14" id="KW-0472">Membrane</keyword>
<dbReference type="InterPro" id="IPR050277">
    <property type="entry name" value="Sodium:Solute_Symporter"/>
</dbReference>
<dbReference type="PROSITE" id="PS00457">
    <property type="entry name" value="NA_SOLUT_SYMP_2"/>
    <property type="match status" value="1"/>
</dbReference>
<feature type="transmembrane region" description="Helical" evidence="14">
    <location>
        <begin position="307"/>
        <end position="333"/>
    </location>
</feature>
<evidence type="ECO:0000256" key="4">
    <source>
        <dbReference type="ARBA" id="ARBA00022475"/>
    </source>
</evidence>
<evidence type="ECO:0000256" key="12">
    <source>
        <dbReference type="ARBA" id="ARBA00033708"/>
    </source>
</evidence>
<dbReference type="PANTHER" id="PTHR48086:SF3">
    <property type="entry name" value="SODIUM_PROLINE SYMPORTER"/>
    <property type="match status" value="1"/>
</dbReference>
<name>A0A975M842_9MICC</name>
<feature type="transmembrane region" description="Helical" evidence="14">
    <location>
        <begin position="6"/>
        <end position="23"/>
    </location>
</feature>
<keyword evidence="3" id="KW-0813">Transport</keyword>
<feature type="transmembrane region" description="Helical" evidence="14">
    <location>
        <begin position="384"/>
        <end position="403"/>
    </location>
</feature>
<dbReference type="InterPro" id="IPR038377">
    <property type="entry name" value="Na/Glc_symporter_sf"/>
</dbReference>
<feature type="transmembrane region" description="Helical" evidence="14">
    <location>
        <begin position="115"/>
        <end position="137"/>
    </location>
</feature>
<keyword evidence="8" id="KW-0915">Sodium</keyword>
<dbReference type="InterPro" id="IPR001734">
    <property type="entry name" value="Na/solute_symporter"/>
</dbReference>
<dbReference type="PROSITE" id="PS50283">
    <property type="entry name" value="NA_SOLUT_SYMP_3"/>
    <property type="match status" value="1"/>
</dbReference>
<feature type="transmembrane region" description="Helical" evidence="14">
    <location>
        <begin position="435"/>
        <end position="455"/>
    </location>
</feature>
<dbReference type="KEGG" id="ajg:KKR91_08125"/>
<comment type="similarity">
    <text evidence="2 13">Belongs to the sodium:solute symporter (SSF) (TC 2.A.21) family.</text>
</comment>
<gene>
    <name evidence="15" type="ORF">KKR91_08125</name>
</gene>
<accession>A0A975M842</accession>
<sequence>MQPMHVFILIGYVLLMVLIGAWFSRAKSVATGDDFMLAGRSLPAPVLAGTLLATFVGSGSIIGGASFVYTYGPLAGIFFFGGTVVGIICLYFMATKVRRLSHHTIPEMLEVRFGTPVRVTATVIILVAFVGITAYQFTGAGAILSIITPLSTAQGTIVAAVLITFLALGGGLKSVAWTDFVSVIIIVAALVGTLIVLFINDVGGIGGYVDRLDPALMTLTGSLTPIPLLGYFLPLFLLILGDQNMHQRLAAGKDEGTARKATIGFFVGAILLLGTIILLASASSFLLPDIDPGQAILGIAGTDLVPLGIGGLLLAGAFALIVTTGSSYLLTVSGNIVYDLVRQRRNASSDPRKALTLGRWAVVAVTVFAYVLGQFFPSVLALQMYAYTMYGVAITPVVLAALFWKRATSWGAIAGMVVGGIATVVWESSGRSADINAVIIALPLAVAALIVVSLATTGRTRGEAAAPEAVAARPVEREGVQ</sequence>